<keyword evidence="2" id="KW-0812">Transmembrane</keyword>
<feature type="compositionally biased region" description="Pro residues" evidence="1">
    <location>
        <begin position="55"/>
        <end position="67"/>
    </location>
</feature>
<dbReference type="AlphaFoldDB" id="K0JQC8"/>
<feature type="region of interest" description="Disordered" evidence="1">
    <location>
        <begin position="48"/>
        <end position="76"/>
    </location>
</feature>
<dbReference type="Proteomes" id="UP000006281">
    <property type="component" value="Chromosome"/>
</dbReference>
<dbReference type="EMBL" id="HE804045">
    <property type="protein sequence ID" value="CCH27826.1"/>
    <property type="molecule type" value="Genomic_DNA"/>
</dbReference>
<dbReference type="STRING" id="1179773.BN6_04950"/>
<keyword evidence="2" id="KW-1133">Transmembrane helix</keyword>
<feature type="transmembrane region" description="Helical" evidence="2">
    <location>
        <begin position="85"/>
        <end position="105"/>
    </location>
</feature>
<dbReference type="eggNOG" id="ENOG5033IIV">
    <property type="taxonomic scope" value="Bacteria"/>
</dbReference>
<accession>K0JQC8</accession>
<dbReference type="KEGG" id="sesp:BN6_04950"/>
<keyword evidence="4" id="KW-1185">Reference proteome</keyword>
<dbReference type="HOGENOM" id="CLU_1132958_0_0_11"/>
<sequence length="245" mass="25959">MSDQARKALGLGSVKPSTPGWRSGLPCLVSRSRVIAWNRRVPIRTKVIMSTDAPAPTPNPNFPPAPPQQQEQAAPPKKKNIAVRILTYIAGLIVVGLVIYGFNYFSSDAAQTKAGDCASLSGTRTKPEFKTVACGAAEANYTVAKVLGSLSESCGGKYYDEYTETARRGPDSKLCLLPNLAEGSCYELDNPTNVGYPAVDCGKSGVLKLTKVVKDSDDESACGDGAPMAFSEPKTVFCFEPGQAA</sequence>
<evidence type="ECO:0000256" key="2">
    <source>
        <dbReference type="SAM" id="Phobius"/>
    </source>
</evidence>
<evidence type="ECO:0000313" key="4">
    <source>
        <dbReference type="Proteomes" id="UP000006281"/>
    </source>
</evidence>
<evidence type="ECO:0000313" key="3">
    <source>
        <dbReference type="EMBL" id="CCH27826.1"/>
    </source>
</evidence>
<name>K0JQC8_SACES</name>
<keyword evidence="2" id="KW-0472">Membrane</keyword>
<dbReference type="PATRIC" id="fig|1179773.3.peg.505"/>
<gene>
    <name evidence="3" type="ordered locus">BN6_04950</name>
</gene>
<protein>
    <submittedName>
        <fullName evidence="3">Uncharacterized protein</fullName>
    </submittedName>
</protein>
<reference evidence="3 4" key="1">
    <citation type="journal article" date="2012" name="BMC Genomics">
        <title>Complete genome sequence of Saccharothrix espanaensis DSM 44229T and comparison to the other completely sequenced Pseudonocardiaceae.</title>
        <authorList>
            <person name="Strobel T."/>
            <person name="Al-Dilaimi A."/>
            <person name="Blom J."/>
            <person name="Gessner A."/>
            <person name="Kalinowski J."/>
            <person name="Luzhetska M."/>
            <person name="Puhler A."/>
            <person name="Szczepanowski R."/>
            <person name="Bechthold A."/>
            <person name="Ruckert C."/>
        </authorList>
    </citation>
    <scope>NUCLEOTIDE SEQUENCE [LARGE SCALE GENOMIC DNA]</scope>
    <source>
        <strain evidence="4">ATCC 51144 / DSM 44229 / JCM 9112 / NBRC 15066 / NRRL 15764</strain>
    </source>
</reference>
<organism evidence="3 4">
    <name type="scientific">Saccharothrix espanaensis (strain ATCC 51144 / DSM 44229 / JCM 9112 / NBRC 15066 / NRRL 15764)</name>
    <dbReference type="NCBI Taxonomy" id="1179773"/>
    <lineage>
        <taxon>Bacteria</taxon>
        <taxon>Bacillati</taxon>
        <taxon>Actinomycetota</taxon>
        <taxon>Actinomycetes</taxon>
        <taxon>Pseudonocardiales</taxon>
        <taxon>Pseudonocardiaceae</taxon>
        <taxon>Saccharothrix</taxon>
    </lineage>
</organism>
<proteinExistence type="predicted"/>
<evidence type="ECO:0000256" key="1">
    <source>
        <dbReference type="SAM" id="MobiDB-lite"/>
    </source>
</evidence>